<dbReference type="SUPFAM" id="SSF55874">
    <property type="entry name" value="ATPase domain of HSP90 chaperone/DNA topoisomerase II/histidine kinase"/>
    <property type="match status" value="1"/>
</dbReference>
<dbReference type="InterPro" id="IPR036890">
    <property type="entry name" value="HATPase_C_sf"/>
</dbReference>
<dbReference type="OrthoDB" id="4251531at2"/>
<feature type="domain" description="Histidine kinase/HSP90-like ATPase" evidence="2">
    <location>
        <begin position="56"/>
        <end position="173"/>
    </location>
</feature>
<keyword evidence="1" id="KW-0723">Serine/threonine-protein kinase</keyword>
<gene>
    <name evidence="3" type="ORF">Scani_79470</name>
</gene>
<comment type="caution">
    <text evidence="3">The sequence shown here is derived from an EMBL/GenBank/DDBJ whole genome shotgun (WGS) entry which is preliminary data.</text>
</comment>
<accession>A0A640SJR1</accession>
<keyword evidence="1" id="KW-0808">Transferase</keyword>
<dbReference type="InterPro" id="IPR050267">
    <property type="entry name" value="Anti-sigma-factor_SerPK"/>
</dbReference>
<dbReference type="Gene3D" id="3.30.565.10">
    <property type="entry name" value="Histidine kinase-like ATPase, C-terminal domain"/>
    <property type="match status" value="1"/>
</dbReference>
<dbReference type="AlphaFoldDB" id="A0A640SJR1"/>
<dbReference type="CDD" id="cd16936">
    <property type="entry name" value="HATPase_RsbW-like"/>
    <property type="match status" value="1"/>
</dbReference>
<dbReference type="PANTHER" id="PTHR35526:SF3">
    <property type="entry name" value="ANTI-SIGMA-F FACTOR RSBW"/>
    <property type="match status" value="1"/>
</dbReference>
<organism evidence="3 4">
    <name type="scientific">Streptomyces caniferus</name>
    <dbReference type="NCBI Taxonomy" id="285557"/>
    <lineage>
        <taxon>Bacteria</taxon>
        <taxon>Bacillati</taxon>
        <taxon>Actinomycetota</taxon>
        <taxon>Actinomycetes</taxon>
        <taxon>Kitasatosporales</taxon>
        <taxon>Streptomycetaceae</taxon>
        <taxon>Streptomyces</taxon>
    </lineage>
</organism>
<dbReference type="Proteomes" id="UP000435837">
    <property type="component" value="Unassembled WGS sequence"/>
</dbReference>
<reference evidence="3 4" key="1">
    <citation type="submission" date="2019-12" db="EMBL/GenBank/DDBJ databases">
        <title>Whole genome shotgun sequence of Streptomyces caniferus NBRC 15389.</title>
        <authorList>
            <person name="Ichikawa N."/>
            <person name="Kimura A."/>
            <person name="Kitahashi Y."/>
            <person name="Komaki H."/>
            <person name="Tamura T."/>
        </authorList>
    </citation>
    <scope>NUCLEOTIDE SEQUENCE [LARGE SCALE GENOMIC DNA]</scope>
    <source>
        <strain evidence="3 4">NBRC 15389</strain>
    </source>
</reference>
<dbReference type="PANTHER" id="PTHR35526">
    <property type="entry name" value="ANTI-SIGMA-F FACTOR RSBW-RELATED"/>
    <property type="match status" value="1"/>
</dbReference>
<evidence type="ECO:0000259" key="2">
    <source>
        <dbReference type="Pfam" id="PF13581"/>
    </source>
</evidence>
<evidence type="ECO:0000313" key="3">
    <source>
        <dbReference type="EMBL" id="GFE11679.1"/>
    </source>
</evidence>
<proteinExistence type="predicted"/>
<keyword evidence="1" id="KW-0418">Kinase</keyword>
<dbReference type="InterPro" id="IPR003594">
    <property type="entry name" value="HATPase_dom"/>
</dbReference>
<name>A0A640SJR1_9ACTN</name>
<protein>
    <recommendedName>
        <fullName evidence="2">Histidine kinase/HSP90-like ATPase domain-containing protein</fullName>
    </recommendedName>
</protein>
<dbReference type="RefSeq" id="WP_159482689.1">
    <property type="nucleotide sequence ID" value="NZ_BAAATH010000008.1"/>
</dbReference>
<dbReference type="Pfam" id="PF13581">
    <property type="entry name" value="HATPase_c_2"/>
    <property type="match status" value="1"/>
</dbReference>
<dbReference type="GO" id="GO:0004674">
    <property type="term" value="F:protein serine/threonine kinase activity"/>
    <property type="evidence" value="ECO:0007669"/>
    <property type="project" value="UniProtKB-KW"/>
</dbReference>
<evidence type="ECO:0000256" key="1">
    <source>
        <dbReference type="ARBA" id="ARBA00022527"/>
    </source>
</evidence>
<evidence type="ECO:0000313" key="4">
    <source>
        <dbReference type="Proteomes" id="UP000435837"/>
    </source>
</evidence>
<dbReference type="EMBL" id="BLIN01000007">
    <property type="protein sequence ID" value="GFE11679.1"/>
    <property type="molecule type" value="Genomic_DNA"/>
</dbReference>
<sequence length="185" mass="20410">MLTVRNAFRVAQHRDSATPAHGVRLLRSGLFRRRAPGKSACPVIREQSRSILRTEFPAELASVSNARRQLREQLIAWDLAPLMEPAVLATSELVTNAVLHGCSGGQDTVAMTAWCTTDELVISVTDPSDVGLQPRRSDADDESGRGLMLVGAIADRWWFTTAQDDAGKTVWLAMSLPRCIRREEE</sequence>